<reference evidence="3" key="1">
    <citation type="submission" date="2022-10" db="EMBL/GenBank/DDBJ databases">
        <authorList>
            <person name="Chen Y."/>
            <person name="Dougan E. K."/>
            <person name="Chan C."/>
            <person name="Rhodes N."/>
            <person name="Thang M."/>
        </authorList>
    </citation>
    <scope>NUCLEOTIDE SEQUENCE</scope>
</reference>
<dbReference type="EMBL" id="CAMXCT010003382">
    <property type="protein sequence ID" value="CAI4004185.1"/>
    <property type="molecule type" value="Genomic_DNA"/>
</dbReference>
<keyword evidence="2" id="KW-0812">Transmembrane</keyword>
<keyword evidence="2" id="KW-1133">Transmembrane helix</keyword>
<protein>
    <submittedName>
        <fullName evidence="5">PAS domain-containing protein</fullName>
    </submittedName>
</protein>
<accession>A0A9P1D756</accession>
<keyword evidence="6" id="KW-1185">Reference proteome</keyword>
<dbReference type="EMBL" id="CAMXCT020003382">
    <property type="protein sequence ID" value="CAL1157560.1"/>
    <property type="molecule type" value="Genomic_DNA"/>
</dbReference>
<feature type="transmembrane region" description="Helical" evidence="2">
    <location>
        <begin position="128"/>
        <end position="145"/>
    </location>
</feature>
<dbReference type="EMBL" id="CAMXCT030003382">
    <property type="protein sequence ID" value="CAL4791497.1"/>
    <property type="molecule type" value="Genomic_DNA"/>
</dbReference>
<sequence length="557" mass="61928">RKPRKKTEHEEMIALEMHSSRERLAFGLICMYAAICFAFLLLIEIQIEEVWVPSVCWALLGHAAYFLLCIWMPRLLGRDIAYILFAISTMFYLTPWVSDLSSYVDISWTLVLVLRIPSVIIPRNIFSVVLCNLCFFVMTCIRIFLDDWSTVDRESPLRNPILGRVLVLELLASLAVLAFAVLVKAFLRKSAEKSLEVGASSKLSQQLNAATSLLHLCCDAVVELDSRLRLRKHSSELAAMLLRDFQGASLAEMKLTDFMPAVDASKAMTYLQDFRSTSNSSMSFKVSDNKQAHAFISRMVDSGATKLKVEIFQVMYQNPGGEICHLVGIRDITDSKPFVSDEEMSDVTIPFQEQASESRSGELDMSLRSSQARVCLDLDVGELRVASATAPLTHVVGASIEKIFPQSICMLMKRICDEGRLFLDRNEPLPGKTFSFESLPAQWSADRNPEDISGFFQLARNVSGKSHVLMFFSRGNRQTPPGSPLSPLSPWSLSPPSVSRRSSNRSNRERSTGGERVVNLASLGRGSPRTPQPTSTGEITPSLAGGRDKSPRSSIPL</sequence>
<feature type="transmembrane region" description="Helical" evidence="2">
    <location>
        <begin position="51"/>
        <end position="73"/>
    </location>
</feature>
<reference evidence="4" key="2">
    <citation type="submission" date="2024-04" db="EMBL/GenBank/DDBJ databases">
        <authorList>
            <person name="Chen Y."/>
            <person name="Shah S."/>
            <person name="Dougan E. K."/>
            <person name="Thang M."/>
            <person name="Chan C."/>
        </authorList>
    </citation>
    <scope>NUCLEOTIDE SEQUENCE [LARGE SCALE GENOMIC DNA]</scope>
</reference>
<feature type="transmembrane region" description="Helical" evidence="2">
    <location>
        <begin position="80"/>
        <end position="97"/>
    </location>
</feature>
<gene>
    <name evidence="3" type="ORF">C1SCF055_LOCUS29996</name>
</gene>
<evidence type="ECO:0000256" key="2">
    <source>
        <dbReference type="SAM" id="Phobius"/>
    </source>
</evidence>
<evidence type="ECO:0000313" key="4">
    <source>
        <dbReference type="EMBL" id="CAL1157560.1"/>
    </source>
</evidence>
<dbReference type="AlphaFoldDB" id="A0A9P1D756"/>
<evidence type="ECO:0000313" key="3">
    <source>
        <dbReference type="EMBL" id="CAI4004185.1"/>
    </source>
</evidence>
<feature type="region of interest" description="Disordered" evidence="1">
    <location>
        <begin position="473"/>
        <end position="557"/>
    </location>
</feature>
<organism evidence="3">
    <name type="scientific">Cladocopium goreaui</name>
    <dbReference type="NCBI Taxonomy" id="2562237"/>
    <lineage>
        <taxon>Eukaryota</taxon>
        <taxon>Sar</taxon>
        <taxon>Alveolata</taxon>
        <taxon>Dinophyceae</taxon>
        <taxon>Suessiales</taxon>
        <taxon>Symbiodiniaceae</taxon>
        <taxon>Cladocopium</taxon>
    </lineage>
</organism>
<name>A0A9P1D756_9DINO</name>
<dbReference type="Proteomes" id="UP001152797">
    <property type="component" value="Unassembled WGS sequence"/>
</dbReference>
<keyword evidence="2" id="KW-0472">Membrane</keyword>
<feature type="transmembrane region" description="Helical" evidence="2">
    <location>
        <begin position="165"/>
        <end position="187"/>
    </location>
</feature>
<proteinExistence type="predicted"/>
<evidence type="ECO:0000256" key="1">
    <source>
        <dbReference type="SAM" id="MobiDB-lite"/>
    </source>
</evidence>
<feature type="non-terminal residue" evidence="3">
    <location>
        <position position="557"/>
    </location>
</feature>
<feature type="compositionally biased region" description="Low complexity" evidence="1">
    <location>
        <begin position="485"/>
        <end position="505"/>
    </location>
</feature>
<comment type="caution">
    <text evidence="3">The sequence shown here is derived from an EMBL/GenBank/DDBJ whole genome shotgun (WGS) entry which is preliminary data.</text>
</comment>
<dbReference type="OrthoDB" id="423101at2759"/>
<evidence type="ECO:0000313" key="5">
    <source>
        <dbReference type="EMBL" id="CAL4791497.1"/>
    </source>
</evidence>
<evidence type="ECO:0000313" key="6">
    <source>
        <dbReference type="Proteomes" id="UP001152797"/>
    </source>
</evidence>
<feature type="transmembrane region" description="Helical" evidence="2">
    <location>
        <begin position="24"/>
        <end position="45"/>
    </location>
</feature>